<keyword evidence="3" id="KW-1185">Reference proteome</keyword>
<name>A0ABZ1HGC9_STRPH</name>
<evidence type="ECO:0000256" key="1">
    <source>
        <dbReference type="SAM" id="MobiDB-lite"/>
    </source>
</evidence>
<gene>
    <name evidence="2" type="ORF">OHB35_27130</name>
</gene>
<dbReference type="InterPro" id="IPR027417">
    <property type="entry name" value="P-loop_NTPase"/>
</dbReference>
<proteinExistence type="predicted"/>
<evidence type="ECO:0000313" key="2">
    <source>
        <dbReference type="EMBL" id="WSD16622.1"/>
    </source>
</evidence>
<dbReference type="RefSeq" id="WP_189843936.1">
    <property type="nucleotide sequence ID" value="NZ_CP109135.1"/>
</dbReference>
<dbReference type="Proteomes" id="UP001340816">
    <property type="component" value="Chromosome"/>
</dbReference>
<dbReference type="EMBL" id="CP109135">
    <property type="protein sequence ID" value="WSD16622.1"/>
    <property type="molecule type" value="Genomic_DNA"/>
</dbReference>
<dbReference type="SUPFAM" id="SSF52540">
    <property type="entry name" value="P-loop containing nucleoside triphosphate hydrolases"/>
    <property type="match status" value="1"/>
</dbReference>
<protein>
    <submittedName>
        <fullName evidence="2">Uncharacterized protein</fullName>
    </submittedName>
</protein>
<evidence type="ECO:0000313" key="3">
    <source>
        <dbReference type="Proteomes" id="UP001340816"/>
    </source>
</evidence>
<reference evidence="2 3" key="1">
    <citation type="submission" date="2022-10" db="EMBL/GenBank/DDBJ databases">
        <title>The complete genomes of actinobacterial strains from the NBC collection.</title>
        <authorList>
            <person name="Joergensen T.S."/>
            <person name="Alvarez Arevalo M."/>
            <person name="Sterndorff E.B."/>
            <person name="Faurdal D."/>
            <person name="Vuksanovic O."/>
            <person name="Mourched A.-S."/>
            <person name="Charusanti P."/>
            <person name="Shaw S."/>
            <person name="Blin K."/>
            <person name="Weber T."/>
        </authorList>
    </citation>
    <scope>NUCLEOTIDE SEQUENCE [LARGE SCALE GENOMIC DNA]</scope>
    <source>
        <strain evidence="2 3">NBC 01752</strain>
    </source>
</reference>
<sequence length="359" mass="40148">MTFPPPRSSRSATAPPPISNIPPLDLPFQGRDDQIARLLELFEQYGHVLLHDGVALVQGFGKTQVAIAYCRAYTRRYDVAWWFSCRGETDDDRLCGLLEEQYQELREERARTFGAKVEHRPDNRWLFVYDDVSNPDRVYEHFVPGTGHRLVTSRSCGETWGSNRLELGGMTVEQSSRLLLDQAENLSSKQAKHLASLMNGHPAQLLAVAEEVRRTSYEECARMLTPAPQADPDTPPGGMLAIPRPRDDASGAPLSVAERRTLVAALARSPVGRDRDRWNVWLEAVRQMIKPTELAGVSDGGHFKDRIISVVNFALAQRNPKVMQALADALDLWGDEEGIADVRRLVDKAVDAWNGDQGR</sequence>
<accession>A0ABZ1HGC9</accession>
<organism evidence="2 3">
    <name type="scientific">Streptomyces phaeochromogenes</name>
    <dbReference type="NCBI Taxonomy" id="1923"/>
    <lineage>
        <taxon>Bacteria</taxon>
        <taxon>Bacillati</taxon>
        <taxon>Actinomycetota</taxon>
        <taxon>Actinomycetes</taxon>
        <taxon>Kitasatosporales</taxon>
        <taxon>Streptomycetaceae</taxon>
        <taxon>Streptomyces</taxon>
        <taxon>Streptomyces phaeochromogenes group</taxon>
    </lineage>
</organism>
<feature type="region of interest" description="Disordered" evidence="1">
    <location>
        <begin position="1"/>
        <end position="25"/>
    </location>
</feature>
<dbReference type="Gene3D" id="3.40.50.300">
    <property type="entry name" value="P-loop containing nucleotide triphosphate hydrolases"/>
    <property type="match status" value="1"/>
</dbReference>